<dbReference type="AlphaFoldDB" id="A0A8H5CLL7"/>
<name>A0A8H5CLL7_9AGAR</name>
<dbReference type="InterPro" id="IPR000073">
    <property type="entry name" value="AB_hydrolase_1"/>
</dbReference>
<dbReference type="EMBL" id="JAACJN010000421">
    <property type="protein sequence ID" value="KAF5344046.1"/>
    <property type="molecule type" value="Genomic_DNA"/>
</dbReference>
<dbReference type="InterPro" id="IPR029058">
    <property type="entry name" value="AB_hydrolase_fold"/>
</dbReference>
<dbReference type="OrthoDB" id="94039at2759"/>
<keyword evidence="4" id="KW-1185">Reference proteome</keyword>
<dbReference type="Gene3D" id="3.40.50.1820">
    <property type="entry name" value="alpha/beta hydrolase"/>
    <property type="match status" value="1"/>
</dbReference>
<organism evidence="3 4">
    <name type="scientific">Collybiopsis confluens</name>
    <dbReference type="NCBI Taxonomy" id="2823264"/>
    <lineage>
        <taxon>Eukaryota</taxon>
        <taxon>Fungi</taxon>
        <taxon>Dikarya</taxon>
        <taxon>Basidiomycota</taxon>
        <taxon>Agaricomycotina</taxon>
        <taxon>Agaricomycetes</taxon>
        <taxon>Agaricomycetidae</taxon>
        <taxon>Agaricales</taxon>
        <taxon>Marasmiineae</taxon>
        <taxon>Omphalotaceae</taxon>
        <taxon>Collybiopsis</taxon>
    </lineage>
</organism>
<dbReference type="Proteomes" id="UP000518752">
    <property type="component" value="Unassembled WGS sequence"/>
</dbReference>
<dbReference type="SUPFAM" id="SSF53474">
    <property type="entry name" value="alpha/beta-Hydrolases"/>
    <property type="match status" value="1"/>
</dbReference>
<accession>A0A8H5CLL7</accession>
<evidence type="ECO:0000313" key="2">
    <source>
        <dbReference type="EMBL" id="KAF5343699.1"/>
    </source>
</evidence>
<dbReference type="EMBL" id="JAACJN010000439">
    <property type="protein sequence ID" value="KAF5343699.1"/>
    <property type="molecule type" value="Genomic_DNA"/>
</dbReference>
<evidence type="ECO:0000259" key="1">
    <source>
        <dbReference type="Pfam" id="PF12697"/>
    </source>
</evidence>
<dbReference type="Pfam" id="PF12697">
    <property type="entry name" value="Abhydrolase_6"/>
    <property type="match status" value="1"/>
</dbReference>
<sequence>MLEQAVTYPPRDGYPLFLTAKRYWMPQFEVNADDPEAWTLILLHSTASHKESWEPTLERFFHSALKNSKQVKIRDAWCLDCPNHGASGHLNERVLQTPEYYLNFTCDKYAQAIYHFLDAGPYYGAKVDFRARRLYGIGHSLGGNTMSLLQTMEPRIHFESITIVDPMLSPSGTHHLNKLRSLLIKGAYERRDVWPDRVTAMKGLKRRDRTKKWDPRILDIFIASFSFPFITDFKHGIRPHPGSYYPENPYLGVTLACTRDQEAAMYRDPEGATQPVGSLNVACREKPVHIVLGGINDFMPKRTHDALLDPASGRTFASTTIIKESGHLVSVSAK</sequence>
<gene>
    <name evidence="3" type="ORF">D9757_013885</name>
    <name evidence="2" type="ORF">D9757_014196</name>
</gene>
<proteinExistence type="predicted"/>
<comment type="caution">
    <text evidence="3">The sequence shown here is derived from an EMBL/GenBank/DDBJ whole genome shotgun (WGS) entry which is preliminary data.</text>
</comment>
<evidence type="ECO:0000313" key="4">
    <source>
        <dbReference type="Proteomes" id="UP000518752"/>
    </source>
</evidence>
<reference evidence="3 4" key="1">
    <citation type="journal article" date="2020" name="ISME J.">
        <title>Uncovering the hidden diversity of litter-decomposition mechanisms in mushroom-forming fungi.</title>
        <authorList>
            <person name="Floudas D."/>
            <person name="Bentzer J."/>
            <person name="Ahren D."/>
            <person name="Johansson T."/>
            <person name="Persson P."/>
            <person name="Tunlid A."/>
        </authorList>
    </citation>
    <scope>NUCLEOTIDE SEQUENCE [LARGE SCALE GENOMIC DNA]</scope>
    <source>
        <strain evidence="3 4">CBS 406.79</strain>
    </source>
</reference>
<evidence type="ECO:0000313" key="3">
    <source>
        <dbReference type="EMBL" id="KAF5344046.1"/>
    </source>
</evidence>
<feature type="domain" description="AB hydrolase-1" evidence="1">
    <location>
        <begin position="40"/>
        <end position="330"/>
    </location>
</feature>
<protein>
    <recommendedName>
        <fullName evidence="1">AB hydrolase-1 domain-containing protein</fullName>
    </recommendedName>
</protein>